<dbReference type="PRINTS" id="PR00702">
    <property type="entry name" value="ACRIFLAVINRP"/>
</dbReference>
<proteinExistence type="predicted"/>
<name>A0ABU1D3S8_9BURK</name>
<dbReference type="Gene3D" id="3.30.2090.10">
    <property type="entry name" value="Multidrug efflux transporter AcrB TolC docking domain, DN and DC subdomains"/>
    <property type="match status" value="2"/>
</dbReference>
<dbReference type="SUPFAM" id="SSF82714">
    <property type="entry name" value="Multidrug efflux transporter AcrB TolC docking domain, DN and DC subdomains"/>
    <property type="match status" value="2"/>
</dbReference>
<sequence length="1043" mass="113966">MQLPQICIRRPVFASVLSLIIILIGLISYDRLTVREYPAIDEPVVSVRTEYKGASPEVIESQVTKPLEDQLSGIEGVDVMTSRSRSEVSYINVKFHISRDPDAAAAEVRDKVSRARRFLPDEVEEPVISKVEADSTPIVYVGVITGNLSQMEASDYINRYIKTRLSVLPGAAEVRVFGERLPAMRIYVDRHKLAGYGLIVQDVENALRQQNVLIPAGRIESQDREFSVVSTTDLQTVEQFENIVVATVNGYPVRMREVAEVRVAPADERVSARFNGQPSLTIGITKQSTANPLDLSREVRREIELINENLPEGMSLQVAYDSSVFIQRSIDSVYATVLEAIVLVVLVIFFFLRSVRASLIPIVTIPVSLIGAFGLMYLFGFSINTLTLLAMVLAIGLVVDDAIVVLENVYRHMEEGKSRLEAALLGSKEIAFAVVAMTLTLVTVYAPLAFATGRTGRLFIEFALALAGAVLVSGFVALTLTPMMCSVLLKHQSGHGRIYVFIENLLEALTRGYRRALGVALRHRLMVVLVGLAVAACSGVLFKVVKSELAPLEDRGVVFGVVTAPEGATLEATQRSLLQIEALYDDIPEKGGVQTIVGFPTVTDGFAILRLKPWEERDRSQQDIAASLQPHFAAVPGVRAFPSNPPSFGQRATSKPINFVVMSQASYPEMAAMVQLLMDRLADYPGLQNLDTDLRLNTPELKVRVNRDKLADVGIDVGEVGRTLETMLGGRKVTRFRDSGEQYDVIVQVKRQDRATPSDINDIYVRTRDGSMVQLVNFVEVEESVAPQSLNHFNRLRAVKIEAAIAPGYAMGEVLEHMNQVARELLPPTVQTDLDGQSREFRDASGNIYLVFMMALAFIYLVLAAQFESWRSPLIIMLSVPLSMTGALLALWLTGGTLSIYSQIGLITLVGLITKHGILIVEFTNQLRDEGHAMLDAVVEASVMRLRPILMTTGAMVLGVLPLAYATGAGAESRQQIGAVLVGGLTLGTVLTLFVVPVAYTLIAGRRKKIITAAEAEILTGEYGVSSTGGNVAAAPRAPHDTH</sequence>
<dbReference type="EMBL" id="JAUZQE010000006">
    <property type="protein sequence ID" value="MDR4125088.1"/>
    <property type="molecule type" value="Genomic_DNA"/>
</dbReference>
<feature type="transmembrane region" description="Helical" evidence="1">
    <location>
        <begin position="525"/>
        <end position="545"/>
    </location>
</feature>
<dbReference type="Gene3D" id="1.20.1640.10">
    <property type="entry name" value="Multidrug efflux transporter AcrB transmembrane domain"/>
    <property type="match status" value="2"/>
</dbReference>
<dbReference type="PANTHER" id="PTHR32063:SF14">
    <property type="entry name" value="BLL4319 PROTEIN"/>
    <property type="match status" value="1"/>
</dbReference>
<dbReference type="Proteomes" id="UP001232156">
    <property type="component" value="Unassembled WGS sequence"/>
</dbReference>
<evidence type="ECO:0000313" key="3">
    <source>
        <dbReference type="Proteomes" id="UP001232156"/>
    </source>
</evidence>
<feature type="transmembrane region" description="Helical" evidence="1">
    <location>
        <begin position="874"/>
        <end position="894"/>
    </location>
</feature>
<evidence type="ECO:0000256" key="1">
    <source>
        <dbReference type="SAM" id="Phobius"/>
    </source>
</evidence>
<dbReference type="Gene3D" id="3.30.70.1440">
    <property type="entry name" value="Multidrug efflux transporter AcrB pore domain"/>
    <property type="match status" value="1"/>
</dbReference>
<dbReference type="Pfam" id="PF00873">
    <property type="entry name" value="ACR_tran"/>
    <property type="match status" value="1"/>
</dbReference>
<feature type="transmembrane region" description="Helical" evidence="1">
    <location>
        <begin position="12"/>
        <end position="29"/>
    </location>
</feature>
<dbReference type="SUPFAM" id="SSF82866">
    <property type="entry name" value="Multidrug efflux transporter AcrB transmembrane domain"/>
    <property type="match status" value="2"/>
</dbReference>
<accession>A0ABU1D3S8</accession>
<dbReference type="SUPFAM" id="SSF82693">
    <property type="entry name" value="Multidrug efflux transporter AcrB pore domain, PN1, PN2, PC1 and PC2 subdomains"/>
    <property type="match status" value="3"/>
</dbReference>
<reference evidence="2 3" key="1">
    <citation type="submission" date="2023-08" db="EMBL/GenBank/DDBJ databases">
        <title>Alcaligenaceae gen. nov., a novel taxon isolated from the sludge of Yixing Pesticide Factory.</title>
        <authorList>
            <person name="Ruan L."/>
        </authorList>
    </citation>
    <scope>NUCLEOTIDE SEQUENCE [LARGE SCALE GENOMIC DNA]</scope>
    <source>
        <strain evidence="2 3">LG-2</strain>
    </source>
</reference>
<feature type="transmembrane region" description="Helical" evidence="1">
    <location>
        <begin position="848"/>
        <end position="867"/>
    </location>
</feature>
<dbReference type="Gene3D" id="3.30.70.1320">
    <property type="entry name" value="Multidrug efflux transporter AcrB pore domain like"/>
    <property type="match status" value="1"/>
</dbReference>
<keyword evidence="1" id="KW-1133">Transmembrane helix</keyword>
<keyword evidence="1" id="KW-0472">Membrane</keyword>
<dbReference type="PANTHER" id="PTHR32063">
    <property type="match status" value="1"/>
</dbReference>
<gene>
    <name evidence="2" type="ORF">Q8947_03695</name>
</gene>
<feature type="transmembrane region" description="Helical" evidence="1">
    <location>
        <begin position="462"/>
        <end position="489"/>
    </location>
</feature>
<feature type="transmembrane region" description="Helical" evidence="1">
    <location>
        <begin position="430"/>
        <end position="450"/>
    </location>
</feature>
<dbReference type="RefSeq" id="WP_165278333.1">
    <property type="nucleotide sequence ID" value="NZ_JAUZQE010000006.1"/>
</dbReference>
<feature type="transmembrane region" description="Helical" evidence="1">
    <location>
        <begin position="333"/>
        <end position="352"/>
    </location>
</feature>
<keyword evidence="1" id="KW-0812">Transmembrane</keyword>
<dbReference type="Gene3D" id="3.30.70.1430">
    <property type="entry name" value="Multidrug efflux transporter AcrB pore domain"/>
    <property type="match status" value="2"/>
</dbReference>
<keyword evidence="3" id="KW-1185">Reference proteome</keyword>
<dbReference type="InterPro" id="IPR001036">
    <property type="entry name" value="Acrflvin-R"/>
</dbReference>
<protein>
    <submittedName>
        <fullName evidence="2">Efflux RND transporter permease subunit</fullName>
    </submittedName>
</protein>
<dbReference type="InterPro" id="IPR027463">
    <property type="entry name" value="AcrB_DN_DC_subdom"/>
</dbReference>
<organism evidence="2 3">
    <name type="scientific">Yanghanlia caeni</name>
    <dbReference type="NCBI Taxonomy" id="3064283"/>
    <lineage>
        <taxon>Bacteria</taxon>
        <taxon>Pseudomonadati</taxon>
        <taxon>Pseudomonadota</taxon>
        <taxon>Betaproteobacteria</taxon>
        <taxon>Burkholderiales</taxon>
        <taxon>Alcaligenaceae</taxon>
        <taxon>Yanghanlia</taxon>
    </lineage>
</organism>
<feature type="transmembrane region" description="Helical" evidence="1">
    <location>
        <begin position="386"/>
        <end position="410"/>
    </location>
</feature>
<feature type="transmembrane region" description="Helical" evidence="1">
    <location>
        <begin position="946"/>
        <end position="965"/>
    </location>
</feature>
<feature type="transmembrane region" description="Helical" evidence="1">
    <location>
        <begin position="977"/>
        <end position="1003"/>
    </location>
</feature>
<feature type="transmembrane region" description="Helical" evidence="1">
    <location>
        <begin position="900"/>
        <end position="925"/>
    </location>
</feature>
<comment type="caution">
    <text evidence="2">The sequence shown here is derived from an EMBL/GenBank/DDBJ whole genome shotgun (WGS) entry which is preliminary data.</text>
</comment>
<feature type="transmembrane region" description="Helical" evidence="1">
    <location>
        <begin position="359"/>
        <end position="380"/>
    </location>
</feature>
<evidence type="ECO:0000313" key="2">
    <source>
        <dbReference type="EMBL" id="MDR4125088.1"/>
    </source>
</evidence>